<accession>A0AAE0M7S6</accession>
<protein>
    <submittedName>
        <fullName evidence="1">Uncharacterized protein</fullName>
    </submittedName>
</protein>
<keyword evidence="2" id="KW-1185">Reference proteome</keyword>
<evidence type="ECO:0000313" key="1">
    <source>
        <dbReference type="EMBL" id="KAK3322636.1"/>
    </source>
</evidence>
<proteinExistence type="predicted"/>
<dbReference type="EMBL" id="JAUEDM010000003">
    <property type="protein sequence ID" value="KAK3322636.1"/>
    <property type="molecule type" value="Genomic_DNA"/>
</dbReference>
<comment type="caution">
    <text evidence="1">The sequence shown here is derived from an EMBL/GenBank/DDBJ whole genome shotgun (WGS) entry which is preliminary data.</text>
</comment>
<sequence>MGWMAGRGAKHLIVPSRSGPESWAAIHAVTELHSSLITASTRSWRWSFGIQSQRICWRQRGRV</sequence>
<name>A0AAE0M7S6_9PEZI</name>
<gene>
    <name evidence="1" type="ORF">B0H66DRAFT_211325</name>
</gene>
<dbReference type="AlphaFoldDB" id="A0AAE0M7S6"/>
<organism evidence="1 2">
    <name type="scientific">Apodospora peruviana</name>
    <dbReference type="NCBI Taxonomy" id="516989"/>
    <lineage>
        <taxon>Eukaryota</taxon>
        <taxon>Fungi</taxon>
        <taxon>Dikarya</taxon>
        <taxon>Ascomycota</taxon>
        <taxon>Pezizomycotina</taxon>
        <taxon>Sordariomycetes</taxon>
        <taxon>Sordariomycetidae</taxon>
        <taxon>Sordariales</taxon>
        <taxon>Lasiosphaeriaceae</taxon>
        <taxon>Apodospora</taxon>
    </lineage>
</organism>
<evidence type="ECO:0000313" key="2">
    <source>
        <dbReference type="Proteomes" id="UP001283341"/>
    </source>
</evidence>
<reference evidence="1" key="2">
    <citation type="submission" date="2023-06" db="EMBL/GenBank/DDBJ databases">
        <authorList>
            <consortium name="Lawrence Berkeley National Laboratory"/>
            <person name="Haridas S."/>
            <person name="Hensen N."/>
            <person name="Bonometti L."/>
            <person name="Westerberg I."/>
            <person name="Brannstrom I.O."/>
            <person name="Guillou S."/>
            <person name="Cros-Aarteil S."/>
            <person name="Calhoun S."/>
            <person name="Kuo A."/>
            <person name="Mondo S."/>
            <person name="Pangilinan J."/>
            <person name="Riley R."/>
            <person name="Labutti K."/>
            <person name="Andreopoulos B."/>
            <person name="Lipzen A."/>
            <person name="Chen C."/>
            <person name="Yanf M."/>
            <person name="Daum C."/>
            <person name="Ng V."/>
            <person name="Clum A."/>
            <person name="Steindorff A."/>
            <person name="Ohm R."/>
            <person name="Martin F."/>
            <person name="Silar P."/>
            <person name="Natvig D."/>
            <person name="Lalanne C."/>
            <person name="Gautier V."/>
            <person name="Ament-Velasquez S.L."/>
            <person name="Kruys A."/>
            <person name="Hutchinson M.I."/>
            <person name="Powell A.J."/>
            <person name="Barry K."/>
            <person name="Miller A.N."/>
            <person name="Grigoriev I.V."/>
            <person name="Debuchy R."/>
            <person name="Gladieux P."/>
            <person name="Thoren M.H."/>
            <person name="Johannesson H."/>
        </authorList>
    </citation>
    <scope>NUCLEOTIDE SEQUENCE</scope>
    <source>
        <strain evidence="1">CBS 118394</strain>
    </source>
</reference>
<dbReference type="Proteomes" id="UP001283341">
    <property type="component" value="Unassembled WGS sequence"/>
</dbReference>
<reference evidence="1" key="1">
    <citation type="journal article" date="2023" name="Mol. Phylogenet. Evol.">
        <title>Genome-scale phylogeny and comparative genomics of the fungal order Sordariales.</title>
        <authorList>
            <person name="Hensen N."/>
            <person name="Bonometti L."/>
            <person name="Westerberg I."/>
            <person name="Brannstrom I.O."/>
            <person name="Guillou S."/>
            <person name="Cros-Aarteil S."/>
            <person name="Calhoun S."/>
            <person name="Haridas S."/>
            <person name="Kuo A."/>
            <person name="Mondo S."/>
            <person name="Pangilinan J."/>
            <person name="Riley R."/>
            <person name="LaButti K."/>
            <person name="Andreopoulos B."/>
            <person name="Lipzen A."/>
            <person name="Chen C."/>
            <person name="Yan M."/>
            <person name="Daum C."/>
            <person name="Ng V."/>
            <person name="Clum A."/>
            <person name="Steindorff A."/>
            <person name="Ohm R.A."/>
            <person name="Martin F."/>
            <person name="Silar P."/>
            <person name="Natvig D.O."/>
            <person name="Lalanne C."/>
            <person name="Gautier V."/>
            <person name="Ament-Velasquez S.L."/>
            <person name="Kruys A."/>
            <person name="Hutchinson M.I."/>
            <person name="Powell A.J."/>
            <person name="Barry K."/>
            <person name="Miller A.N."/>
            <person name="Grigoriev I.V."/>
            <person name="Debuchy R."/>
            <person name="Gladieux P."/>
            <person name="Hiltunen Thoren M."/>
            <person name="Johannesson H."/>
        </authorList>
    </citation>
    <scope>NUCLEOTIDE SEQUENCE</scope>
    <source>
        <strain evidence="1">CBS 118394</strain>
    </source>
</reference>